<keyword evidence="2" id="KW-1185">Reference proteome</keyword>
<dbReference type="InterPro" id="IPR009057">
    <property type="entry name" value="Homeodomain-like_sf"/>
</dbReference>
<dbReference type="RefSeq" id="WP_193931780.1">
    <property type="nucleotide sequence ID" value="NZ_CAWPMZ010000040.1"/>
</dbReference>
<comment type="caution">
    <text evidence="1">The sequence shown here is derived from an EMBL/GenBank/DDBJ whole genome shotgun (WGS) entry which is preliminary data.</text>
</comment>
<dbReference type="EMBL" id="JADEWN010000019">
    <property type="protein sequence ID" value="MBE9190602.1"/>
    <property type="molecule type" value="Genomic_DNA"/>
</dbReference>
<dbReference type="Pfam" id="PF13551">
    <property type="entry name" value="HTH_29"/>
    <property type="match status" value="1"/>
</dbReference>
<dbReference type="Proteomes" id="UP000651156">
    <property type="component" value="Unassembled WGS sequence"/>
</dbReference>
<name>A0ABR9UQP5_9CHRO</name>
<evidence type="ECO:0000313" key="1">
    <source>
        <dbReference type="EMBL" id="MBE9190602.1"/>
    </source>
</evidence>
<evidence type="ECO:0000313" key="2">
    <source>
        <dbReference type="Proteomes" id="UP000651156"/>
    </source>
</evidence>
<reference evidence="1 2" key="1">
    <citation type="submission" date="2020-10" db="EMBL/GenBank/DDBJ databases">
        <authorList>
            <person name="Castelo-Branco R."/>
            <person name="Eusebio N."/>
            <person name="Adriana R."/>
            <person name="Vieira A."/>
            <person name="Brugerolle De Fraissinette N."/>
            <person name="Rezende De Castro R."/>
            <person name="Schneider M.P."/>
            <person name="Vasconcelos V."/>
            <person name="Leao P.N."/>
        </authorList>
    </citation>
    <scope>NUCLEOTIDE SEQUENCE [LARGE SCALE GENOMIC DNA]</scope>
    <source>
        <strain evidence="1 2">LEGE 06123</strain>
    </source>
</reference>
<sequence>MPKRLTVKAHLTLEELERCYRQARDTVELTRYQTIWLLAQGKQTKDIAAVVGYTPNSIRRLTRQYNQHGPEVLRNRRRNQPGAPTLLTKGQQAQLAQALQKPAPDGEAWNSRRVAEWMSKLLKRPVAVQRGWEYLRLLQKSIEVAQPRNKTEV</sequence>
<gene>
    <name evidence="1" type="ORF">IQ230_09560</name>
</gene>
<accession>A0ABR9UQP5</accession>
<protein>
    <submittedName>
        <fullName evidence="1">Helix-turn-helix domain-containing protein</fullName>
    </submittedName>
</protein>
<dbReference type="SUPFAM" id="SSF46689">
    <property type="entry name" value="Homeodomain-like"/>
    <property type="match status" value="1"/>
</dbReference>
<proteinExistence type="predicted"/>
<organism evidence="1 2">
    <name type="scientific">Gloeocapsopsis crepidinum LEGE 06123</name>
    <dbReference type="NCBI Taxonomy" id="588587"/>
    <lineage>
        <taxon>Bacteria</taxon>
        <taxon>Bacillati</taxon>
        <taxon>Cyanobacteriota</taxon>
        <taxon>Cyanophyceae</taxon>
        <taxon>Oscillatoriophycideae</taxon>
        <taxon>Chroococcales</taxon>
        <taxon>Chroococcaceae</taxon>
        <taxon>Gloeocapsopsis</taxon>
    </lineage>
</organism>